<accession>A0AAV4MCT8</accession>
<dbReference type="AlphaFoldDB" id="A0AAV4MCT8"/>
<comment type="caution">
    <text evidence="1">The sequence shown here is derived from an EMBL/GenBank/DDBJ whole genome shotgun (WGS) entry which is preliminary data.</text>
</comment>
<organism evidence="1 2">
    <name type="scientific">Caerostris extrusa</name>
    <name type="common">Bark spider</name>
    <name type="synonym">Caerostris bankana</name>
    <dbReference type="NCBI Taxonomy" id="172846"/>
    <lineage>
        <taxon>Eukaryota</taxon>
        <taxon>Metazoa</taxon>
        <taxon>Ecdysozoa</taxon>
        <taxon>Arthropoda</taxon>
        <taxon>Chelicerata</taxon>
        <taxon>Arachnida</taxon>
        <taxon>Araneae</taxon>
        <taxon>Araneomorphae</taxon>
        <taxon>Entelegynae</taxon>
        <taxon>Araneoidea</taxon>
        <taxon>Araneidae</taxon>
        <taxon>Caerostris</taxon>
    </lineage>
</organism>
<evidence type="ECO:0000313" key="1">
    <source>
        <dbReference type="EMBL" id="GIX69708.1"/>
    </source>
</evidence>
<reference evidence="1 2" key="1">
    <citation type="submission" date="2021-06" db="EMBL/GenBank/DDBJ databases">
        <title>Caerostris extrusa draft genome.</title>
        <authorList>
            <person name="Kono N."/>
            <person name="Arakawa K."/>
        </authorList>
    </citation>
    <scope>NUCLEOTIDE SEQUENCE [LARGE SCALE GENOMIC DNA]</scope>
</reference>
<gene>
    <name evidence="1" type="ORF">CEXT_168681</name>
</gene>
<dbReference type="EMBL" id="BPLR01002074">
    <property type="protein sequence ID" value="GIX69708.1"/>
    <property type="molecule type" value="Genomic_DNA"/>
</dbReference>
<protein>
    <submittedName>
        <fullName evidence="1">Uncharacterized protein</fullName>
    </submittedName>
</protein>
<proteinExistence type="predicted"/>
<dbReference type="Proteomes" id="UP001054945">
    <property type="component" value="Unassembled WGS sequence"/>
</dbReference>
<evidence type="ECO:0000313" key="2">
    <source>
        <dbReference type="Proteomes" id="UP001054945"/>
    </source>
</evidence>
<name>A0AAV4MCT8_CAEEX</name>
<sequence length="87" mass="9853">MCWKIRQTFLYEFRNYNGETPEEKRGTGMIELKLNGIGETGVLSFKSHFLKEGNCGTSMQKGLIPPPHVTGVGWLFEERVRGFCGPD</sequence>
<keyword evidence="2" id="KW-1185">Reference proteome</keyword>